<sequence length="59" mass="6613">MQKENLNAKMQLLIPWLLLVTPFQRSNPSVNIAVIETDQCGENDQPLPAGDYSADENNQ</sequence>
<evidence type="ECO:0000313" key="3">
    <source>
        <dbReference type="Proteomes" id="UP000652755"/>
    </source>
</evidence>
<name>A0ABR7KXP0_9SPHI</name>
<gene>
    <name evidence="2" type="ORF">H7U22_18730</name>
</gene>
<comment type="caution">
    <text evidence="2">The sequence shown here is derived from an EMBL/GenBank/DDBJ whole genome shotgun (WGS) entry which is preliminary data.</text>
</comment>
<evidence type="ECO:0000313" key="2">
    <source>
        <dbReference type="EMBL" id="MBC6112463.1"/>
    </source>
</evidence>
<dbReference type="EMBL" id="JACRYL010000021">
    <property type="protein sequence ID" value="MBC6112463.1"/>
    <property type="molecule type" value="Genomic_DNA"/>
</dbReference>
<reference evidence="2 3" key="1">
    <citation type="submission" date="2020-08" db="EMBL/GenBank/DDBJ databases">
        <authorList>
            <person name="Sun Q."/>
            <person name="Inoue M."/>
        </authorList>
    </citation>
    <scope>NUCLEOTIDE SEQUENCE [LARGE SCALE GENOMIC DNA]</scope>
    <source>
        <strain evidence="2 3">CCM 8938</strain>
    </source>
</reference>
<dbReference type="RefSeq" id="WP_187072886.1">
    <property type="nucleotide sequence ID" value="NZ_JBHRVK010000001.1"/>
</dbReference>
<organism evidence="2 3">
    <name type="scientific">Pedobacter fastidiosus</name>
    <dbReference type="NCBI Taxonomy" id="2765361"/>
    <lineage>
        <taxon>Bacteria</taxon>
        <taxon>Pseudomonadati</taxon>
        <taxon>Bacteroidota</taxon>
        <taxon>Sphingobacteriia</taxon>
        <taxon>Sphingobacteriales</taxon>
        <taxon>Sphingobacteriaceae</taxon>
        <taxon>Pedobacter</taxon>
    </lineage>
</organism>
<feature type="region of interest" description="Disordered" evidence="1">
    <location>
        <begin position="40"/>
        <end position="59"/>
    </location>
</feature>
<dbReference type="Proteomes" id="UP000652755">
    <property type="component" value="Unassembled WGS sequence"/>
</dbReference>
<protein>
    <submittedName>
        <fullName evidence="2">Uncharacterized protein</fullName>
    </submittedName>
</protein>
<evidence type="ECO:0000256" key="1">
    <source>
        <dbReference type="SAM" id="MobiDB-lite"/>
    </source>
</evidence>
<accession>A0ABR7KXP0</accession>
<keyword evidence="3" id="KW-1185">Reference proteome</keyword>
<proteinExistence type="predicted"/>